<dbReference type="EMBL" id="JAAGWQ010000002">
    <property type="protein sequence ID" value="KAF5681082.1"/>
    <property type="molecule type" value="Genomic_DNA"/>
</dbReference>
<dbReference type="AlphaFoldDB" id="A0A8H5U7E8"/>
<gene>
    <name evidence="2" type="ORF">FHETE_113</name>
</gene>
<sequence>MPAFKSVRFAEPLVGPPSTTQKSSKRKRINSLADGDIVEQKKPVKDVEVVVLDKDDNPHKRRLRPRKPKTPEAEPKMPTAEPAKKKPKVALSRKRKTAEPVHTEPATGVKRIKIVRSGTSKKAKAKAQATVPPTTKGGRASKDEESLIKDESSDDVLIIKSHRAVIAIDSTDESST</sequence>
<evidence type="ECO:0000256" key="1">
    <source>
        <dbReference type="SAM" id="MobiDB-lite"/>
    </source>
</evidence>
<feature type="region of interest" description="Disordered" evidence="1">
    <location>
        <begin position="1"/>
        <end position="35"/>
    </location>
</feature>
<feature type="compositionally biased region" description="Basic and acidic residues" evidence="1">
    <location>
        <begin position="49"/>
        <end position="58"/>
    </location>
</feature>
<protein>
    <submittedName>
        <fullName evidence="2">Uncharacterized protein</fullName>
    </submittedName>
</protein>
<proteinExistence type="predicted"/>
<feature type="region of interest" description="Disordered" evidence="1">
    <location>
        <begin position="49"/>
        <end position="148"/>
    </location>
</feature>
<dbReference type="OrthoDB" id="5106724at2759"/>
<accession>A0A8H5U7E8</accession>
<evidence type="ECO:0000313" key="3">
    <source>
        <dbReference type="Proteomes" id="UP000567885"/>
    </source>
</evidence>
<feature type="compositionally biased region" description="Basic residues" evidence="1">
    <location>
        <begin position="110"/>
        <end position="125"/>
    </location>
</feature>
<name>A0A8H5U7E8_FUSHE</name>
<reference evidence="2 3" key="1">
    <citation type="submission" date="2020-05" db="EMBL/GenBank/DDBJ databases">
        <title>Identification and distribution of gene clusters putatively required for synthesis of sphingolipid metabolism inhibitors in phylogenetically diverse species of the filamentous fungus Fusarium.</title>
        <authorList>
            <person name="Kim H.-S."/>
            <person name="Busman M."/>
            <person name="Brown D.W."/>
            <person name="Divon H."/>
            <person name="Uhlig S."/>
            <person name="Proctor R.H."/>
        </authorList>
    </citation>
    <scope>NUCLEOTIDE SEQUENCE [LARGE SCALE GENOMIC DNA]</scope>
    <source>
        <strain evidence="2 3">NRRL 20693</strain>
    </source>
</reference>
<feature type="compositionally biased region" description="Basic residues" evidence="1">
    <location>
        <begin position="59"/>
        <end position="68"/>
    </location>
</feature>
<evidence type="ECO:0000313" key="2">
    <source>
        <dbReference type="EMBL" id="KAF5681082.1"/>
    </source>
</evidence>
<feature type="compositionally biased region" description="Basic residues" evidence="1">
    <location>
        <begin position="85"/>
        <end position="96"/>
    </location>
</feature>
<organism evidence="2 3">
    <name type="scientific">Fusarium heterosporum</name>
    <dbReference type="NCBI Taxonomy" id="42747"/>
    <lineage>
        <taxon>Eukaryota</taxon>
        <taxon>Fungi</taxon>
        <taxon>Dikarya</taxon>
        <taxon>Ascomycota</taxon>
        <taxon>Pezizomycotina</taxon>
        <taxon>Sordariomycetes</taxon>
        <taxon>Hypocreomycetidae</taxon>
        <taxon>Hypocreales</taxon>
        <taxon>Nectriaceae</taxon>
        <taxon>Fusarium</taxon>
        <taxon>Fusarium heterosporum species complex</taxon>
    </lineage>
</organism>
<comment type="caution">
    <text evidence="2">The sequence shown here is derived from an EMBL/GenBank/DDBJ whole genome shotgun (WGS) entry which is preliminary data.</text>
</comment>
<dbReference type="Proteomes" id="UP000567885">
    <property type="component" value="Unassembled WGS sequence"/>
</dbReference>
<keyword evidence="3" id="KW-1185">Reference proteome</keyword>